<keyword evidence="2" id="KW-1185">Reference proteome</keyword>
<proteinExistence type="predicted"/>
<sequence length="26" mass="2981">MEEKNQGRTICKVTTIVKHSSFTQSK</sequence>
<accession>A0A822YL24</accession>
<dbReference type="Proteomes" id="UP000607653">
    <property type="component" value="Unassembled WGS sequence"/>
</dbReference>
<evidence type="ECO:0000313" key="2">
    <source>
        <dbReference type="Proteomes" id="UP000607653"/>
    </source>
</evidence>
<dbReference type="EMBL" id="DUZY01000004">
    <property type="protein sequence ID" value="DAD34874.1"/>
    <property type="molecule type" value="Genomic_DNA"/>
</dbReference>
<organism evidence="1 2">
    <name type="scientific">Nelumbo nucifera</name>
    <name type="common">Sacred lotus</name>
    <dbReference type="NCBI Taxonomy" id="4432"/>
    <lineage>
        <taxon>Eukaryota</taxon>
        <taxon>Viridiplantae</taxon>
        <taxon>Streptophyta</taxon>
        <taxon>Embryophyta</taxon>
        <taxon>Tracheophyta</taxon>
        <taxon>Spermatophyta</taxon>
        <taxon>Magnoliopsida</taxon>
        <taxon>Proteales</taxon>
        <taxon>Nelumbonaceae</taxon>
        <taxon>Nelumbo</taxon>
    </lineage>
</organism>
<protein>
    <submittedName>
        <fullName evidence="1">Uncharacterized protein</fullName>
    </submittedName>
</protein>
<evidence type="ECO:0000313" key="1">
    <source>
        <dbReference type="EMBL" id="DAD34874.1"/>
    </source>
</evidence>
<name>A0A822YL24_NELNU</name>
<dbReference type="AlphaFoldDB" id="A0A822YL24"/>
<gene>
    <name evidence="1" type="ORF">HUJ06_005514</name>
</gene>
<reference evidence="1 2" key="1">
    <citation type="journal article" date="2020" name="Mol. Biol. Evol.">
        <title>Distinct Expression and Methylation Patterns for Genes with Different Fates following a Single Whole-Genome Duplication in Flowering Plants.</title>
        <authorList>
            <person name="Shi T."/>
            <person name="Rahmani R.S."/>
            <person name="Gugger P.F."/>
            <person name="Wang M."/>
            <person name="Li H."/>
            <person name="Zhang Y."/>
            <person name="Li Z."/>
            <person name="Wang Q."/>
            <person name="Van de Peer Y."/>
            <person name="Marchal K."/>
            <person name="Chen J."/>
        </authorList>
    </citation>
    <scope>NUCLEOTIDE SEQUENCE [LARGE SCALE GENOMIC DNA]</scope>
    <source>
        <tissue evidence="1">Leaf</tissue>
    </source>
</reference>
<comment type="caution">
    <text evidence="1">The sequence shown here is derived from an EMBL/GenBank/DDBJ whole genome shotgun (WGS) entry which is preliminary data.</text>
</comment>